<accession>A0A261EY01</accession>
<evidence type="ECO:0000313" key="1">
    <source>
        <dbReference type="EMBL" id="OZG51731.1"/>
    </source>
</evidence>
<sequence length="118" mass="13013">MARLDTVAFPAMAVFDASHQKADKWQVLKCLEEAAELAEAGKAWVKDGSDVNRRAMLDELADVLQTLANLIDAYEITPDELRLSCGRVFEKNSARGMYLPGARSRMSREGDEHAGNDA</sequence>
<dbReference type="RefSeq" id="WP_211280481.1">
    <property type="nucleotide sequence ID" value="NZ_MWWR01000006.1"/>
</dbReference>
<keyword evidence="2" id="KW-1185">Reference proteome</keyword>
<protein>
    <recommendedName>
        <fullName evidence="3">NTP pyrophosphohydrolase MazG putative catalytic core domain-containing protein</fullName>
    </recommendedName>
</protein>
<reference evidence="1 2" key="1">
    <citation type="journal article" date="2017" name="BMC Genomics">
        <title>Comparative genomic and phylogenomic analyses of the Bifidobacteriaceae family.</title>
        <authorList>
            <person name="Lugli G.A."/>
            <person name="Milani C."/>
            <person name="Turroni F."/>
            <person name="Duranti S."/>
            <person name="Mancabelli L."/>
            <person name="Mangifesta M."/>
            <person name="Ferrario C."/>
            <person name="Modesto M."/>
            <person name="Mattarelli P."/>
            <person name="Jiri K."/>
            <person name="van Sinderen D."/>
            <person name="Ventura M."/>
        </authorList>
    </citation>
    <scope>NUCLEOTIDE SEQUENCE [LARGE SCALE GENOMIC DNA]</scope>
    <source>
        <strain evidence="1 2">DSM 24742</strain>
    </source>
</reference>
<dbReference type="EMBL" id="MWWR01000006">
    <property type="protein sequence ID" value="OZG51731.1"/>
    <property type="molecule type" value="Genomic_DNA"/>
</dbReference>
<evidence type="ECO:0008006" key="3">
    <source>
        <dbReference type="Google" id="ProtNLM"/>
    </source>
</evidence>
<proteinExistence type="predicted"/>
<gene>
    <name evidence="1" type="ORF">PSRA_0811</name>
</gene>
<dbReference type="Gene3D" id="1.10.287.1080">
    <property type="entry name" value="MazG-like"/>
    <property type="match status" value="1"/>
</dbReference>
<dbReference type="SUPFAM" id="SSF101386">
    <property type="entry name" value="all-alpha NTP pyrophosphatases"/>
    <property type="match status" value="1"/>
</dbReference>
<organism evidence="1 2">
    <name type="scientific">Pseudoscardovia radai</name>
    <dbReference type="NCBI Taxonomy" id="987066"/>
    <lineage>
        <taxon>Bacteria</taxon>
        <taxon>Bacillati</taxon>
        <taxon>Actinomycetota</taxon>
        <taxon>Actinomycetes</taxon>
        <taxon>Bifidobacteriales</taxon>
        <taxon>Bifidobacteriaceae</taxon>
        <taxon>Pseudoscardovia</taxon>
    </lineage>
</organism>
<dbReference type="Proteomes" id="UP000216725">
    <property type="component" value="Unassembled WGS sequence"/>
</dbReference>
<dbReference type="AlphaFoldDB" id="A0A261EY01"/>
<comment type="caution">
    <text evidence="1">The sequence shown here is derived from an EMBL/GenBank/DDBJ whole genome shotgun (WGS) entry which is preliminary data.</text>
</comment>
<evidence type="ECO:0000313" key="2">
    <source>
        <dbReference type="Proteomes" id="UP000216725"/>
    </source>
</evidence>
<name>A0A261EY01_9BIFI</name>